<evidence type="ECO:0000313" key="1">
    <source>
        <dbReference type="EMBL" id="GKV13647.1"/>
    </source>
</evidence>
<dbReference type="EMBL" id="BPVZ01000039">
    <property type="protein sequence ID" value="GKV13647.1"/>
    <property type="molecule type" value="Genomic_DNA"/>
</dbReference>
<dbReference type="AlphaFoldDB" id="A0AAV5JJF3"/>
<proteinExistence type="predicted"/>
<evidence type="ECO:0000313" key="2">
    <source>
        <dbReference type="Proteomes" id="UP001054252"/>
    </source>
</evidence>
<dbReference type="Proteomes" id="UP001054252">
    <property type="component" value="Unassembled WGS sequence"/>
</dbReference>
<organism evidence="1 2">
    <name type="scientific">Rubroshorea leprosula</name>
    <dbReference type="NCBI Taxonomy" id="152421"/>
    <lineage>
        <taxon>Eukaryota</taxon>
        <taxon>Viridiplantae</taxon>
        <taxon>Streptophyta</taxon>
        <taxon>Embryophyta</taxon>
        <taxon>Tracheophyta</taxon>
        <taxon>Spermatophyta</taxon>
        <taxon>Magnoliopsida</taxon>
        <taxon>eudicotyledons</taxon>
        <taxon>Gunneridae</taxon>
        <taxon>Pentapetalae</taxon>
        <taxon>rosids</taxon>
        <taxon>malvids</taxon>
        <taxon>Malvales</taxon>
        <taxon>Dipterocarpaceae</taxon>
        <taxon>Rubroshorea</taxon>
    </lineage>
</organism>
<keyword evidence="2" id="KW-1185">Reference proteome</keyword>
<name>A0AAV5JJF3_9ROSI</name>
<gene>
    <name evidence="1" type="ORF">SLEP1_g24634</name>
</gene>
<sequence>MSARRLSRFGFGFWGVTYIYNKIIDSSFKLVSSTTRSKLSTNVRRATRANVFS</sequence>
<reference evidence="1 2" key="1">
    <citation type="journal article" date="2021" name="Commun. Biol.">
        <title>The genome of Shorea leprosula (Dipterocarpaceae) highlights the ecological relevance of drought in aseasonal tropical rainforests.</title>
        <authorList>
            <person name="Ng K.K.S."/>
            <person name="Kobayashi M.J."/>
            <person name="Fawcett J.A."/>
            <person name="Hatakeyama M."/>
            <person name="Paape T."/>
            <person name="Ng C.H."/>
            <person name="Ang C.C."/>
            <person name="Tnah L.H."/>
            <person name="Lee C.T."/>
            <person name="Nishiyama T."/>
            <person name="Sese J."/>
            <person name="O'Brien M.J."/>
            <person name="Copetti D."/>
            <person name="Mohd Noor M.I."/>
            <person name="Ong R.C."/>
            <person name="Putra M."/>
            <person name="Sireger I.Z."/>
            <person name="Indrioko S."/>
            <person name="Kosugi Y."/>
            <person name="Izuno A."/>
            <person name="Isagi Y."/>
            <person name="Lee S.L."/>
            <person name="Shimizu K.K."/>
        </authorList>
    </citation>
    <scope>NUCLEOTIDE SEQUENCE [LARGE SCALE GENOMIC DNA]</scope>
    <source>
        <strain evidence="1">214</strain>
    </source>
</reference>
<comment type="caution">
    <text evidence="1">The sequence shown here is derived from an EMBL/GenBank/DDBJ whole genome shotgun (WGS) entry which is preliminary data.</text>
</comment>
<accession>A0AAV5JJF3</accession>
<protein>
    <submittedName>
        <fullName evidence="1">Uncharacterized protein</fullName>
    </submittedName>
</protein>